<dbReference type="AlphaFoldDB" id="F3KMH3"/>
<evidence type="ECO:0000256" key="1">
    <source>
        <dbReference type="SAM" id="Phobius"/>
    </source>
</evidence>
<dbReference type="EMBL" id="AEGP01000063">
    <property type="protein sequence ID" value="EGG41431.1"/>
    <property type="molecule type" value="Genomic_DNA"/>
</dbReference>
<accession>F3KMH3</accession>
<keyword evidence="1" id="KW-1133">Transmembrane helix</keyword>
<comment type="caution">
    <text evidence="2">The sequence shown here is derived from an EMBL/GenBank/DDBJ whole genome shotgun (WGS) entry which is preliminary data.</text>
</comment>
<proteinExistence type="predicted"/>
<organism evidence="2">
    <name type="scientific">Candidatus Nitrosarchaeum limnium SFB1</name>
    <dbReference type="NCBI Taxonomy" id="886738"/>
    <lineage>
        <taxon>Archaea</taxon>
        <taxon>Nitrososphaerota</taxon>
        <taxon>Nitrososphaeria</taxon>
        <taxon>Nitrosopumilales</taxon>
        <taxon>Nitrosopumilaceae</taxon>
        <taxon>Nitrosarchaeum</taxon>
    </lineage>
</organism>
<keyword evidence="1" id="KW-0472">Membrane</keyword>
<dbReference type="HOGENOM" id="CLU_2911329_0_0_2"/>
<keyword evidence="1" id="KW-0812">Transmembrane</keyword>
<protein>
    <submittedName>
        <fullName evidence="2">Uncharacterized protein</fullName>
    </submittedName>
</protein>
<reference evidence="2" key="1">
    <citation type="journal article" date="2011" name="PLoS ONE">
        <title>Genome of a low-salinity ammonia-oxidizing archaeon determined by single-cell and metagenomic analysis.</title>
        <authorList>
            <person name="Blainey P.C."/>
            <person name="Mosier A.C."/>
            <person name="Potanina A."/>
            <person name="Francis C.A."/>
            <person name="Quake S.R."/>
        </authorList>
    </citation>
    <scope>NUCLEOTIDE SEQUENCE [LARGE SCALE GENOMIC DNA]</scope>
    <source>
        <strain evidence="2">SFB1</strain>
    </source>
</reference>
<gene>
    <name evidence="2" type="ORF">Nlim_1723</name>
</gene>
<name>F3KMH3_9ARCH</name>
<evidence type="ECO:0000313" key="2">
    <source>
        <dbReference type="EMBL" id="EGG41431.1"/>
    </source>
</evidence>
<sequence>MVLFRHRLFSPCYFSVATPKEAVMFLFENEIINYLIISALVLLPLGGYYAGKVTEQKKKKN</sequence>
<dbReference type="Proteomes" id="UP000004348">
    <property type="component" value="Chromosome"/>
</dbReference>
<feature type="transmembrane region" description="Helical" evidence="1">
    <location>
        <begin position="31"/>
        <end position="51"/>
    </location>
</feature>